<evidence type="ECO:0000313" key="1">
    <source>
        <dbReference type="EMBL" id="ALI53970.1"/>
    </source>
</evidence>
<proteinExistence type="predicted"/>
<dbReference type="OrthoDB" id="9796461at2"/>
<dbReference type="RefSeq" id="WP_082388976.1">
    <property type="nucleotide sequence ID" value="NZ_CP012023.1"/>
</dbReference>
<dbReference type="InterPro" id="IPR050879">
    <property type="entry name" value="Acyltransferase_3"/>
</dbReference>
<evidence type="ECO:0000313" key="2">
    <source>
        <dbReference type="Proteomes" id="UP000064920"/>
    </source>
</evidence>
<dbReference type="PATRIC" id="fig|1397108.4.peg.20"/>
<protein>
    <submittedName>
        <fullName evidence="1">O-antigen acetylase</fullName>
    </submittedName>
</protein>
<dbReference type="STRING" id="1397108.IMCC12053_20"/>
<name>A0A0P0A7X1_9RHOB</name>
<organism evidence="1 2">
    <name type="scientific">Celeribacter marinus</name>
    <dbReference type="NCBI Taxonomy" id="1397108"/>
    <lineage>
        <taxon>Bacteria</taxon>
        <taxon>Pseudomonadati</taxon>
        <taxon>Pseudomonadota</taxon>
        <taxon>Alphaproteobacteria</taxon>
        <taxon>Rhodobacterales</taxon>
        <taxon>Roseobacteraceae</taxon>
        <taxon>Celeribacter</taxon>
    </lineage>
</organism>
<dbReference type="EMBL" id="CP012023">
    <property type="protein sequence ID" value="ALI53970.1"/>
    <property type="molecule type" value="Genomic_DNA"/>
</dbReference>
<dbReference type="Proteomes" id="UP000064920">
    <property type="component" value="Chromosome"/>
</dbReference>
<gene>
    <name evidence="1" type="ORF">IMCC12053_20</name>
</gene>
<sequence length="376" mass="41888">MSTNTAPTSSTNHIPWLDWMRFLAAFLVLLAHLRGQFFSEWSALEDASRTAFTFLFFSATRLGNEAVITFFVLSGYLVGGRMINRVFAGTFNMKRYIADRSSRIYTPLLPAIVLTATAGIVLGHSDVAASSFGSFISLQGTFFSVPPSNGPLWSLTYEVWFYVIAVTLPLVVAKNWTGALVVVSLTAIVFAQLNAYYIFTWLFGALIYPVRLDCARRKVTFAIYGIILTVTGLAMSQLGTQGTLKVVQLGENSAEIGLIIFAFGFALLLGFITSLPVPQYGVFAKLYNFGMPLAGFSYSTYLFHYPLLHLFVHFTNHQRVTAVTWSSFSVFMLILFSLLIACYLAYQLFEARTEIVRNWLYGVLHLPNTGKRSPVD</sequence>
<keyword evidence="2" id="KW-1185">Reference proteome</keyword>
<dbReference type="GO" id="GO:0016747">
    <property type="term" value="F:acyltransferase activity, transferring groups other than amino-acyl groups"/>
    <property type="evidence" value="ECO:0007669"/>
    <property type="project" value="InterPro"/>
</dbReference>
<dbReference type="AlphaFoldDB" id="A0A0P0A7X1"/>
<dbReference type="PANTHER" id="PTHR23028">
    <property type="entry name" value="ACETYLTRANSFERASE"/>
    <property type="match status" value="1"/>
</dbReference>
<accession>A0A0P0A7X1</accession>
<dbReference type="Pfam" id="PF01757">
    <property type="entry name" value="Acyl_transf_3"/>
    <property type="match status" value="1"/>
</dbReference>
<dbReference type="KEGG" id="cmar:IMCC12053_20"/>
<reference evidence="1 2" key="1">
    <citation type="submission" date="2015-05" db="EMBL/GenBank/DDBJ databases">
        <authorList>
            <person name="Wang D.B."/>
            <person name="Wang M."/>
        </authorList>
    </citation>
    <scope>NUCLEOTIDE SEQUENCE [LARGE SCALE GENOMIC DNA]</scope>
    <source>
        <strain evidence="1 2">IMCC 12053</strain>
    </source>
</reference>
<dbReference type="InterPro" id="IPR002656">
    <property type="entry name" value="Acyl_transf_3_dom"/>
</dbReference>